<dbReference type="NCBIfam" id="TIGR00256">
    <property type="entry name" value="D-aminoacyl-tRNA deacylase"/>
    <property type="match status" value="1"/>
</dbReference>
<dbReference type="Gene3D" id="3.50.80.10">
    <property type="entry name" value="D-tyrosyl-tRNA(Tyr) deacylase"/>
    <property type="match status" value="1"/>
</dbReference>
<evidence type="ECO:0000256" key="5">
    <source>
        <dbReference type="ARBA" id="ARBA00048018"/>
    </source>
</evidence>
<dbReference type="PANTHER" id="PTHR10472:SF5">
    <property type="entry name" value="D-AMINOACYL-TRNA DEACYLASE 1"/>
    <property type="match status" value="1"/>
</dbReference>
<dbReference type="EC" id="3.1.1.96" evidence="2 6"/>
<dbReference type="SUPFAM" id="SSF69500">
    <property type="entry name" value="DTD-like"/>
    <property type="match status" value="1"/>
</dbReference>
<evidence type="ECO:0000313" key="7">
    <source>
        <dbReference type="EMBL" id="PWN96824.1"/>
    </source>
</evidence>
<evidence type="ECO:0000313" key="8">
    <source>
        <dbReference type="Proteomes" id="UP000245946"/>
    </source>
</evidence>
<dbReference type="InterPro" id="IPR003732">
    <property type="entry name" value="Daa-tRNA_deacyls_DTD"/>
</dbReference>
<comment type="catalytic activity">
    <reaction evidence="4">
        <text>glycyl-tRNA(Ala) + H2O = tRNA(Ala) + glycine + H(+)</text>
        <dbReference type="Rhea" id="RHEA:53744"/>
        <dbReference type="Rhea" id="RHEA-COMP:9657"/>
        <dbReference type="Rhea" id="RHEA-COMP:13640"/>
        <dbReference type="ChEBI" id="CHEBI:15377"/>
        <dbReference type="ChEBI" id="CHEBI:15378"/>
        <dbReference type="ChEBI" id="CHEBI:57305"/>
        <dbReference type="ChEBI" id="CHEBI:78442"/>
        <dbReference type="ChEBI" id="CHEBI:78522"/>
        <dbReference type="EC" id="3.1.1.96"/>
    </reaction>
</comment>
<dbReference type="InterPro" id="IPR023509">
    <property type="entry name" value="DTD-like_sf"/>
</dbReference>
<dbReference type="FunFam" id="3.50.80.10:FF:000001">
    <property type="entry name" value="D-aminoacyl-tRNA deacylase"/>
    <property type="match status" value="1"/>
</dbReference>
<keyword evidence="6" id="KW-0378">Hydrolase</keyword>
<name>A0A316Z6Y2_9BASI</name>
<dbReference type="AlphaFoldDB" id="A0A316Z6Y2"/>
<evidence type="ECO:0000256" key="4">
    <source>
        <dbReference type="ARBA" id="ARBA00047676"/>
    </source>
</evidence>
<gene>
    <name evidence="7" type="ORF">FA09DRAFT_361560</name>
</gene>
<dbReference type="GO" id="GO:0051500">
    <property type="term" value="F:D-tyrosyl-tRNA(Tyr) deacylase activity"/>
    <property type="evidence" value="ECO:0007669"/>
    <property type="project" value="TreeGrafter"/>
</dbReference>
<keyword evidence="6" id="KW-0820">tRNA-binding</keyword>
<dbReference type="HAMAP" id="MF_00518">
    <property type="entry name" value="Deacylase_Dtd"/>
    <property type="match status" value="1"/>
</dbReference>
<dbReference type="GeneID" id="37272915"/>
<dbReference type="STRING" id="58919.A0A316Z6Y2"/>
<dbReference type="GO" id="GO:0000049">
    <property type="term" value="F:tRNA binding"/>
    <property type="evidence" value="ECO:0007669"/>
    <property type="project" value="UniProtKB-KW"/>
</dbReference>
<dbReference type="Proteomes" id="UP000245946">
    <property type="component" value="Unassembled WGS sequence"/>
</dbReference>
<keyword evidence="8" id="KW-1185">Reference proteome</keyword>
<keyword evidence="6" id="KW-0694">RNA-binding</keyword>
<comment type="subcellular location">
    <subcellularLocation>
        <location evidence="6">Cytoplasm</location>
    </subcellularLocation>
</comment>
<protein>
    <recommendedName>
        <fullName evidence="3 6">D-aminoacyl-tRNA deacylase</fullName>
        <ecNumber evidence="2 6">3.1.1.96</ecNumber>
    </recommendedName>
</protein>
<keyword evidence="6" id="KW-0963">Cytoplasm</keyword>
<proteinExistence type="inferred from homology"/>
<comment type="similarity">
    <text evidence="1 6">Belongs to the DTD family.</text>
</comment>
<dbReference type="Pfam" id="PF02580">
    <property type="entry name" value="Tyr_Deacylase"/>
    <property type="match status" value="1"/>
</dbReference>
<dbReference type="GO" id="GO:0106026">
    <property type="term" value="F:Gly-tRNA(Ala) deacylase activity"/>
    <property type="evidence" value="ECO:0007669"/>
    <property type="project" value="RHEA"/>
</dbReference>
<evidence type="ECO:0000256" key="1">
    <source>
        <dbReference type="ARBA" id="ARBA00009673"/>
    </source>
</evidence>
<dbReference type="PANTHER" id="PTHR10472">
    <property type="entry name" value="D-TYROSYL-TRNA TYR DEACYLASE"/>
    <property type="match status" value="1"/>
</dbReference>
<accession>A0A316Z6Y2</accession>
<evidence type="ECO:0000256" key="6">
    <source>
        <dbReference type="RuleBase" id="RU003470"/>
    </source>
</evidence>
<dbReference type="OrthoDB" id="275783at2759"/>
<sequence>MRAVLQRVKSAAVHVDGACVSQIGPGLLVLLGISVDDTAAEIEPLCRKLLGTRLWDEGERAWRVALPQLGGELLLVSQFTLHARLSKGTKPDFHRSMNGGPARELYDETLARLRAMYVPERIKEGAFGAMMDVSLVNDGPVTLIIDTADKKAAQ</sequence>
<dbReference type="EMBL" id="KZ819297">
    <property type="protein sequence ID" value="PWN96824.1"/>
    <property type="molecule type" value="Genomic_DNA"/>
</dbReference>
<evidence type="ECO:0000256" key="2">
    <source>
        <dbReference type="ARBA" id="ARBA00013056"/>
    </source>
</evidence>
<evidence type="ECO:0000256" key="3">
    <source>
        <dbReference type="ARBA" id="ARBA00020007"/>
    </source>
</evidence>
<reference evidence="7 8" key="1">
    <citation type="journal article" date="2018" name="Mol. Biol. Evol.">
        <title>Broad Genomic Sampling Reveals a Smut Pathogenic Ancestry of the Fungal Clade Ustilaginomycotina.</title>
        <authorList>
            <person name="Kijpornyongpan T."/>
            <person name="Mondo S.J."/>
            <person name="Barry K."/>
            <person name="Sandor L."/>
            <person name="Lee J."/>
            <person name="Lipzen A."/>
            <person name="Pangilinan J."/>
            <person name="LaButti K."/>
            <person name="Hainaut M."/>
            <person name="Henrissat B."/>
            <person name="Grigoriev I.V."/>
            <person name="Spatafora J.W."/>
            <person name="Aime M.C."/>
        </authorList>
    </citation>
    <scope>NUCLEOTIDE SEQUENCE [LARGE SCALE GENOMIC DNA]</scope>
    <source>
        <strain evidence="7 8">MCA 4186</strain>
    </source>
</reference>
<comment type="catalytic activity">
    <reaction evidence="5">
        <text>a D-aminoacyl-tRNA + H2O = a tRNA + a D-alpha-amino acid + H(+)</text>
        <dbReference type="Rhea" id="RHEA:13953"/>
        <dbReference type="Rhea" id="RHEA-COMP:10123"/>
        <dbReference type="Rhea" id="RHEA-COMP:10124"/>
        <dbReference type="ChEBI" id="CHEBI:15377"/>
        <dbReference type="ChEBI" id="CHEBI:15378"/>
        <dbReference type="ChEBI" id="CHEBI:59871"/>
        <dbReference type="ChEBI" id="CHEBI:78442"/>
        <dbReference type="ChEBI" id="CHEBI:79333"/>
        <dbReference type="EC" id="3.1.1.96"/>
    </reaction>
</comment>
<dbReference type="GO" id="GO:0005737">
    <property type="term" value="C:cytoplasm"/>
    <property type="evidence" value="ECO:0007669"/>
    <property type="project" value="UniProtKB-SubCell"/>
</dbReference>
<dbReference type="RefSeq" id="XP_025597103.1">
    <property type="nucleotide sequence ID" value="XM_025745371.1"/>
</dbReference>
<organism evidence="7 8">
    <name type="scientific">Tilletiopsis washingtonensis</name>
    <dbReference type="NCBI Taxonomy" id="58919"/>
    <lineage>
        <taxon>Eukaryota</taxon>
        <taxon>Fungi</taxon>
        <taxon>Dikarya</taxon>
        <taxon>Basidiomycota</taxon>
        <taxon>Ustilaginomycotina</taxon>
        <taxon>Exobasidiomycetes</taxon>
        <taxon>Entylomatales</taxon>
        <taxon>Entylomatales incertae sedis</taxon>
        <taxon>Tilletiopsis</taxon>
    </lineage>
</organism>